<evidence type="ECO:0000313" key="4">
    <source>
        <dbReference type="Proteomes" id="UP000887540"/>
    </source>
</evidence>
<feature type="region of interest" description="Disordered" evidence="3">
    <location>
        <begin position="260"/>
        <end position="280"/>
    </location>
</feature>
<reference evidence="5" key="1">
    <citation type="submission" date="2022-11" db="UniProtKB">
        <authorList>
            <consortium name="WormBaseParasite"/>
        </authorList>
    </citation>
    <scope>IDENTIFICATION</scope>
</reference>
<name>A0A914C024_9BILA</name>
<comment type="similarity">
    <text evidence="1 2">Belongs to the nucleosome assembly protein (NAP) family.</text>
</comment>
<dbReference type="GO" id="GO:0005634">
    <property type="term" value="C:nucleus"/>
    <property type="evidence" value="ECO:0007669"/>
    <property type="project" value="InterPro"/>
</dbReference>
<evidence type="ECO:0000256" key="1">
    <source>
        <dbReference type="ARBA" id="ARBA00009947"/>
    </source>
</evidence>
<sequence length="280" mass="31886">MEGDKNNLHDLLCHHGYGEDHEPHIAENLAETSKEVRRRIRALKKLQMESIKVESKFYEKVHLLEKEFQSLFNEINNQRAAVVTGEYEPAENECDVPLIHGASEDLLKKLDKDAPIEGVPSKGIPGFWYHVLNNVAQISDMIHEQDAPILKHLHDTTVDVHTEPNIAPTEDDIFDYEGPMVVSMKGCQIDWKENMNVTKKVRGDSFFNFFDPIAETLKDLDEATAETLRNDFEIGQLIRDQVISHAVLFFTGEAADDFDDFTADEDEDLEEGSDMENGED</sequence>
<dbReference type="Pfam" id="PF00956">
    <property type="entry name" value="NAP"/>
    <property type="match status" value="2"/>
</dbReference>
<dbReference type="Proteomes" id="UP000887540">
    <property type="component" value="Unplaced"/>
</dbReference>
<dbReference type="WBParaSite" id="ACRNAN_Path_1399.g5483.t1">
    <property type="protein sequence ID" value="ACRNAN_Path_1399.g5483.t1"/>
    <property type="gene ID" value="ACRNAN_Path_1399.g5483"/>
</dbReference>
<dbReference type="PANTHER" id="PTHR11875">
    <property type="entry name" value="TESTIS-SPECIFIC Y-ENCODED PROTEIN"/>
    <property type="match status" value="1"/>
</dbReference>
<evidence type="ECO:0000256" key="3">
    <source>
        <dbReference type="SAM" id="MobiDB-lite"/>
    </source>
</evidence>
<proteinExistence type="inferred from homology"/>
<organism evidence="4 5">
    <name type="scientific">Acrobeloides nanus</name>
    <dbReference type="NCBI Taxonomy" id="290746"/>
    <lineage>
        <taxon>Eukaryota</taxon>
        <taxon>Metazoa</taxon>
        <taxon>Ecdysozoa</taxon>
        <taxon>Nematoda</taxon>
        <taxon>Chromadorea</taxon>
        <taxon>Rhabditida</taxon>
        <taxon>Tylenchina</taxon>
        <taxon>Cephalobomorpha</taxon>
        <taxon>Cephaloboidea</taxon>
        <taxon>Cephalobidae</taxon>
        <taxon>Acrobeloides</taxon>
    </lineage>
</organism>
<dbReference type="AlphaFoldDB" id="A0A914C024"/>
<evidence type="ECO:0000313" key="5">
    <source>
        <dbReference type="WBParaSite" id="ACRNAN_Path_1399.g5483.t1"/>
    </source>
</evidence>
<accession>A0A914C024</accession>
<keyword evidence="4" id="KW-1185">Reference proteome</keyword>
<dbReference type="InterPro" id="IPR037231">
    <property type="entry name" value="NAP-like_sf"/>
</dbReference>
<dbReference type="InterPro" id="IPR002164">
    <property type="entry name" value="NAP_family"/>
</dbReference>
<evidence type="ECO:0000256" key="2">
    <source>
        <dbReference type="RuleBase" id="RU003876"/>
    </source>
</evidence>
<dbReference type="Gene3D" id="3.30.1120.90">
    <property type="entry name" value="Nucleosome assembly protein"/>
    <property type="match status" value="2"/>
</dbReference>
<protein>
    <submittedName>
        <fullName evidence="5">Nucleosome assembly protein</fullName>
    </submittedName>
</protein>
<dbReference type="Gene3D" id="1.20.5.1500">
    <property type="match status" value="1"/>
</dbReference>
<dbReference type="GO" id="GO:0006334">
    <property type="term" value="P:nucleosome assembly"/>
    <property type="evidence" value="ECO:0007669"/>
    <property type="project" value="InterPro"/>
</dbReference>
<dbReference type="SUPFAM" id="SSF143113">
    <property type="entry name" value="NAP-like"/>
    <property type="match status" value="1"/>
</dbReference>